<keyword evidence="3" id="KW-0378">Hydrolase</keyword>
<dbReference type="Pfam" id="PF04794">
    <property type="entry name" value="YdjC"/>
    <property type="match status" value="1"/>
</dbReference>
<evidence type="ECO:0000313" key="7">
    <source>
        <dbReference type="Proteomes" id="UP000063781"/>
    </source>
</evidence>
<evidence type="ECO:0008006" key="8">
    <source>
        <dbReference type="Google" id="ProtNLM"/>
    </source>
</evidence>
<dbReference type="SUPFAM" id="SSF88713">
    <property type="entry name" value="Glycoside hydrolase/deacetylase"/>
    <property type="match status" value="1"/>
</dbReference>
<sequence length="245" mass="28193">MLISKLIINADDFGLTREVSHAIIDAHVNGVVTSTTLMGNCEKNVLVDAQEASRKYPDLGIGVHLVLTKGQPILKTHKTIVDGLGKFKYKADQFDESVDVNEVYEEFKAQIERIAQVIEITHFDSHHHVHLDPLFQSVSKRLCKEFKIPMRWNKAKKFQYVYCSHGFYDETATLQGLQEILRKHHGLVDVMVHPGYEDDPFLDEISAYTSTRYEEYKVLTSQALKDFLVEHNIELVNYRFVKKTP</sequence>
<comment type="cofactor">
    <cofactor evidence="1">
        <name>Mg(2+)</name>
        <dbReference type="ChEBI" id="CHEBI:18420"/>
    </cofactor>
</comment>
<accession>A0A109UGS3</accession>
<dbReference type="KEGG" id="erl:AOC36_03245"/>
<reference evidence="6 7" key="1">
    <citation type="submission" date="2015-10" db="EMBL/GenBank/DDBJ databases">
        <title>Erysipelothrix larvae sp. LV19 isolated from the larval gut of the rhinoceros beetle, Trypoxylus dichotomus.</title>
        <authorList>
            <person name="Lim S."/>
            <person name="Kim B.-C."/>
        </authorList>
    </citation>
    <scope>NUCLEOTIDE SEQUENCE [LARGE SCALE GENOMIC DNA]</scope>
    <source>
        <strain evidence="6 7">LV19</strain>
    </source>
</reference>
<dbReference type="InterPro" id="IPR006879">
    <property type="entry name" value="YdjC-like"/>
</dbReference>
<keyword evidence="7" id="KW-1185">Reference proteome</keyword>
<dbReference type="PANTHER" id="PTHR31609">
    <property type="entry name" value="YDJC DEACETYLASE FAMILY MEMBER"/>
    <property type="match status" value="1"/>
</dbReference>
<evidence type="ECO:0000256" key="3">
    <source>
        <dbReference type="ARBA" id="ARBA00022801"/>
    </source>
</evidence>
<evidence type="ECO:0000256" key="1">
    <source>
        <dbReference type="ARBA" id="ARBA00001946"/>
    </source>
</evidence>
<dbReference type="AlphaFoldDB" id="A0A109UGS3"/>
<dbReference type="InterPro" id="IPR011330">
    <property type="entry name" value="Glyco_hydro/deAcase_b/a-brl"/>
</dbReference>
<keyword evidence="5" id="KW-0119">Carbohydrate metabolism</keyword>
<dbReference type="EMBL" id="CP013213">
    <property type="protein sequence ID" value="AMC93031.1"/>
    <property type="molecule type" value="Genomic_DNA"/>
</dbReference>
<keyword evidence="4" id="KW-0460">Magnesium</keyword>
<evidence type="ECO:0000256" key="5">
    <source>
        <dbReference type="ARBA" id="ARBA00023277"/>
    </source>
</evidence>
<dbReference type="GO" id="GO:0019213">
    <property type="term" value="F:deacetylase activity"/>
    <property type="evidence" value="ECO:0007669"/>
    <property type="project" value="TreeGrafter"/>
</dbReference>
<dbReference type="STRING" id="1514105.AOC36_03245"/>
<name>A0A109UGS3_9FIRM</name>
<dbReference type="Gene3D" id="3.20.20.370">
    <property type="entry name" value="Glycoside hydrolase/deacetylase"/>
    <property type="match status" value="1"/>
</dbReference>
<dbReference type="GO" id="GO:0016787">
    <property type="term" value="F:hydrolase activity"/>
    <property type="evidence" value="ECO:0007669"/>
    <property type="project" value="UniProtKB-KW"/>
</dbReference>
<dbReference type="Proteomes" id="UP000063781">
    <property type="component" value="Chromosome"/>
</dbReference>
<protein>
    <recommendedName>
        <fullName evidence="8">Carbohydrate deacetylase</fullName>
    </recommendedName>
</protein>
<evidence type="ECO:0000256" key="2">
    <source>
        <dbReference type="ARBA" id="ARBA00022723"/>
    </source>
</evidence>
<proteinExistence type="predicted"/>
<gene>
    <name evidence="6" type="ORF">AOC36_03245</name>
</gene>
<dbReference type="GO" id="GO:0046872">
    <property type="term" value="F:metal ion binding"/>
    <property type="evidence" value="ECO:0007669"/>
    <property type="project" value="UniProtKB-KW"/>
</dbReference>
<organism evidence="6 7">
    <name type="scientific">Erysipelothrix larvae</name>
    <dbReference type="NCBI Taxonomy" id="1514105"/>
    <lineage>
        <taxon>Bacteria</taxon>
        <taxon>Bacillati</taxon>
        <taxon>Bacillota</taxon>
        <taxon>Erysipelotrichia</taxon>
        <taxon>Erysipelotrichales</taxon>
        <taxon>Erysipelotrichaceae</taxon>
        <taxon>Erysipelothrix</taxon>
    </lineage>
</organism>
<dbReference type="GO" id="GO:0005975">
    <property type="term" value="P:carbohydrate metabolic process"/>
    <property type="evidence" value="ECO:0007669"/>
    <property type="project" value="InterPro"/>
</dbReference>
<dbReference type="PANTHER" id="PTHR31609:SF1">
    <property type="entry name" value="CARBOHYDRATE DEACETYLASE"/>
    <property type="match status" value="1"/>
</dbReference>
<keyword evidence="2" id="KW-0479">Metal-binding</keyword>
<evidence type="ECO:0000256" key="4">
    <source>
        <dbReference type="ARBA" id="ARBA00022842"/>
    </source>
</evidence>
<evidence type="ECO:0000313" key="6">
    <source>
        <dbReference type="EMBL" id="AMC93031.1"/>
    </source>
</evidence>